<dbReference type="Gene3D" id="3.30.420.40">
    <property type="match status" value="2"/>
</dbReference>
<dbReference type="PANTHER" id="PTHR18964">
    <property type="entry name" value="ROK (REPRESSOR, ORF, KINASE) FAMILY"/>
    <property type="match status" value="1"/>
</dbReference>
<dbReference type="Gene3D" id="1.10.10.10">
    <property type="entry name" value="Winged helix-like DNA-binding domain superfamily/Winged helix DNA-binding domain"/>
    <property type="match status" value="1"/>
</dbReference>
<dbReference type="EMBL" id="JAATLK010000002">
    <property type="protein sequence ID" value="NIZ47627.1"/>
    <property type="molecule type" value="Genomic_DNA"/>
</dbReference>
<dbReference type="InterPro" id="IPR036390">
    <property type="entry name" value="WH_DNA-bd_sf"/>
</dbReference>
<dbReference type="SUPFAM" id="SSF53067">
    <property type="entry name" value="Actin-like ATPase domain"/>
    <property type="match status" value="1"/>
</dbReference>
<protein>
    <submittedName>
        <fullName evidence="2">ROK family protein</fullName>
    </submittedName>
</protein>
<gene>
    <name evidence="2" type="ORF">HCT46_06855</name>
</gene>
<dbReference type="Proteomes" id="UP000752013">
    <property type="component" value="Unassembled WGS sequence"/>
</dbReference>
<dbReference type="InterPro" id="IPR036388">
    <property type="entry name" value="WH-like_DNA-bd_sf"/>
</dbReference>
<evidence type="ECO:0000256" key="1">
    <source>
        <dbReference type="ARBA" id="ARBA00006479"/>
    </source>
</evidence>
<accession>A0A968KYJ5</accession>
<dbReference type="SUPFAM" id="SSF46785">
    <property type="entry name" value="Winged helix' DNA-binding domain"/>
    <property type="match status" value="1"/>
</dbReference>
<organism evidence="2 3">
    <name type="scientific">Entomospira nematocerorum</name>
    <dbReference type="NCBI Taxonomy" id="2719987"/>
    <lineage>
        <taxon>Bacteria</taxon>
        <taxon>Pseudomonadati</taxon>
        <taxon>Spirochaetota</taxon>
        <taxon>Spirochaetia</taxon>
        <taxon>Spirochaetales</taxon>
        <taxon>Spirochaetaceae</taxon>
        <taxon>Entomospira</taxon>
    </lineage>
</organism>
<evidence type="ECO:0000313" key="2">
    <source>
        <dbReference type="EMBL" id="NIZ47627.1"/>
    </source>
</evidence>
<comment type="similarity">
    <text evidence="1">Belongs to the ROK (NagC/XylR) family.</text>
</comment>
<name>A0A968KYJ5_9SPIO</name>
<reference evidence="2" key="1">
    <citation type="submission" date="2020-03" db="EMBL/GenBank/DDBJ databases">
        <title>Spirochaetal bacteria isolated from arthropods constitute a novel genus Entomospira genus novum within the order Spirochaetales.</title>
        <authorList>
            <person name="Grana-Miraglia L."/>
            <person name="Sikutova S."/>
            <person name="Fingerle V."/>
            <person name="Sing A."/>
            <person name="Castillo-Ramirez S."/>
            <person name="Margos G."/>
            <person name="Rudolf I."/>
        </authorList>
    </citation>
    <scope>NUCLEOTIDE SEQUENCE</scope>
    <source>
        <strain evidence="2">BR208</strain>
    </source>
</reference>
<sequence length="397" mass="45083">MKNAAGLHTIPRLSTNHRLLLRLLSSQDDLSRRDLAKQMLITPAALTHLTADLLRWKLVKEHGVLNEPHRVGRKKIRLTINAQYKLIISVTIHSKRVQIALTNLLGRVTAQREIALIAQQHSINEYMQQLGHAIMQLTEQQRISAPKILGVGVTIPQPIDEQGLTMAVLHGIWSVPVAVKDLLEREIPYPVYVDYDLYAFMKAHLIFLPLQQYQDILFIEWSDHLEASLIIGGKIYQPAHRDRLSLAHYVVEPSGRPCSCGRRGCLEQYITSSQIIQAMQASSSEIECASSTQLVALLERADQYPEAIDPHYLDIWKDAVYKMAHVVLNVTSIFQPQYIICLGLLFEQNWIYRHVVEALVSEDPNYPIQLFQRSSLRYQRSIISGVSSVTSATLFMA</sequence>
<dbReference type="Pfam" id="PF00480">
    <property type="entry name" value="ROK"/>
    <property type="match status" value="1"/>
</dbReference>
<dbReference type="RefSeq" id="WP_167704249.1">
    <property type="nucleotide sequence ID" value="NZ_CP118169.1"/>
</dbReference>
<dbReference type="InterPro" id="IPR000600">
    <property type="entry name" value="ROK"/>
</dbReference>
<dbReference type="InterPro" id="IPR043129">
    <property type="entry name" value="ATPase_NBD"/>
</dbReference>
<comment type="caution">
    <text evidence="2">The sequence shown here is derived from an EMBL/GenBank/DDBJ whole genome shotgun (WGS) entry which is preliminary data.</text>
</comment>
<evidence type="ECO:0000313" key="3">
    <source>
        <dbReference type="Proteomes" id="UP000752013"/>
    </source>
</evidence>
<dbReference type="PANTHER" id="PTHR18964:SF149">
    <property type="entry name" value="BIFUNCTIONAL UDP-N-ACETYLGLUCOSAMINE 2-EPIMERASE_N-ACETYLMANNOSAMINE KINASE"/>
    <property type="match status" value="1"/>
</dbReference>
<dbReference type="AlphaFoldDB" id="A0A968KYJ5"/>
<proteinExistence type="inferred from homology"/>
<keyword evidence="3" id="KW-1185">Reference proteome</keyword>